<feature type="region of interest" description="Disordered" evidence="1">
    <location>
        <begin position="68"/>
        <end position="131"/>
    </location>
</feature>
<dbReference type="RefSeq" id="WP_201853816.1">
    <property type="nucleotide sequence ID" value="NZ_JAERRG010000011.1"/>
</dbReference>
<gene>
    <name evidence="2" type="ORF">JK364_26555</name>
</gene>
<comment type="caution">
    <text evidence="2">The sequence shown here is derived from an EMBL/GenBank/DDBJ whole genome shotgun (WGS) entry which is preliminary data.</text>
</comment>
<accession>A0ABS1PU40</accession>
<organism evidence="2 3">
    <name type="scientific">Streptomyces endocoffeicus</name>
    <dbReference type="NCBI Taxonomy" id="2898945"/>
    <lineage>
        <taxon>Bacteria</taxon>
        <taxon>Bacillati</taxon>
        <taxon>Actinomycetota</taxon>
        <taxon>Actinomycetes</taxon>
        <taxon>Kitasatosporales</taxon>
        <taxon>Streptomycetaceae</taxon>
        <taxon>Streptomyces</taxon>
    </lineage>
</organism>
<evidence type="ECO:0000256" key="1">
    <source>
        <dbReference type="SAM" id="MobiDB-lite"/>
    </source>
</evidence>
<feature type="compositionally biased region" description="Basic residues" evidence="1">
    <location>
        <begin position="101"/>
        <end position="113"/>
    </location>
</feature>
<evidence type="ECO:0000313" key="3">
    <source>
        <dbReference type="Proteomes" id="UP000621510"/>
    </source>
</evidence>
<sequence>MGRRRLGAHPAGELRAHRPDQRYARFASGDAGYVSVVPETAGADDADRLVGEIRSQKVPFKALVGGAAATNNTAPAPRQRPGSHRLTGPRRMAAHGSTARHPGRRTRRRRAARHGPPPAGRPHASPLTRAV</sequence>
<proteinExistence type="predicted"/>
<reference evidence="2 3" key="1">
    <citation type="submission" date="2021-01" db="EMBL/GenBank/DDBJ databases">
        <title>WGS of actinomycetes isolated from Thailand.</title>
        <authorList>
            <person name="Thawai C."/>
        </authorList>
    </citation>
    <scope>NUCLEOTIDE SEQUENCE [LARGE SCALE GENOMIC DNA]</scope>
    <source>
        <strain evidence="2 3">CA3R110</strain>
    </source>
</reference>
<dbReference type="EMBL" id="JAERRG010000011">
    <property type="protein sequence ID" value="MBL1115938.1"/>
    <property type="molecule type" value="Genomic_DNA"/>
</dbReference>
<name>A0ABS1PU40_9ACTN</name>
<evidence type="ECO:0000313" key="2">
    <source>
        <dbReference type="EMBL" id="MBL1115938.1"/>
    </source>
</evidence>
<keyword evidence="3" id="KW-1185">Reference proteome</keyword>
<feature type="compositionally biased region" description="Low complexity" evidence="1">
    <location>
        <begin position="68"/>
        <end position="77"/>
    </location>
</feature>
<dbReference type="Proteomes" id="UP000621510">
    <property type="component" value="Unassembled WGS sequence"/>
</dbReference>
<protein>
    <submittedName>
        <fullName evidence="2">Uncharacterized protein</fullName>
    </submittedName>
</protein>